<name>A0ABN2HHH9_9MICO</name>
<feature type="region of interest" description="Disordered" evidence="1">
    <location>
        <begin position="417"/>
        <end position="444"/>
    </location>
</feature>
<comment type="caution">
    <text evidence="2">The sequence shown here is derived from an EMBL/GenBank/DDBJ whole genome shotgun (WGS) entry which is preliminary data.</text>
</comment>
<protein>
    <submittedName>
        <fullName evidence="2">Gamma-glutamyltransferase family protein</fullName>
    </submittedName>
</protein>
<dbReference type="InterPro" id="IPR029055">
    <property type="entry name" value="Ntn_hydrolases_N"/>
</dbReference>
<gene>
    <name evidence="2" type="ORF">GCM10009808_01280</name>
</gene>
<dbReference type="InterPro" id="IPR043137">
    <property type="entry name" value="GGT_ssub_C"/>
</dbReference>
<dbReference type="PANTHER" id="PTHR43881">
    <property type="entry name" value="GAMMA-GLUTAMYLTRANSPEPTIDASE (AFU_ORTHOLOGUE AFUA_4G13580)"/>
    <property type="match status" value="1"/>
</dbReference>
<dbReference type="Proteomes" id="UP001501690">
    <property type="component" value="Unassembled WGS sequence"/>
</dbReference>
<evidence type="ECO:0000313" key="2">
    <source>
        <dbReference type="EMBL" id="GAA1688047.1"/>
    </source>
</evidence>
<dbReference type="PRINTS" id="PR01210">
    <property type="entry name" value="GGTRANSPTASE"/>
</dbReference>
<dbReference type="RefSeq" id="WP_344067829.1">
    <property type="nucleotide sequence ID" value="NZ_BAAAPL010000001.1"/>
</dbReference>
<organism evidence="2 3">
    <name type="scientific">Microbacterium sediminicola</name>
    <dbReference type="NCBI Taxonomy" id="415210"/>
    <lineage>
        <taxon>Bacteria</taxon>
        <taxon>Bacillati</taxon>
        <taxon>Actinomycetota</taxon>
        <taxon>Actinomycetes</taxon>
        <taxon>Micrococcales</taxon>
        <taxon>Microbacteriaceae</taxon>
        <taxon>Microbacterium</taxon>
    </lineage>
</organism>
<dbReference type="SUPFAM" id="SSF56235">
    <property type="entry name" value="N-terminal nucleophile aminohydrolases (Ntn hydrolases)"/>
    <property type="match status" value="1"/>
</dbReference>
<dbReference type="Gene3D" id="1.10.246.130">
    <property type="match status" value="1"/>
</dbReference>
<keyword evidence="3" id="KW-1185">Reference proteome</keyword>
<dbReference type="EMBL" id="BAAAPL010000001">
    <property type="protein sequence ID" value="GAA1688047.1"/>
    <property type="molecule type" value="Genomic_DNA"/>
</dbReference>
<proteinExistence type="predicted"/>
<evidence type="ECO:0000256" key="1">
    <source>
        <dbReference type="SAM" id="MobiDB-lite"/>
    </source>
</evidence>
<dbReference type="Gene3D" id="3.60.20.40">
    <property type="match status" value="1"/>
</dbReference>
<evidence type="ECO:0000313" key="3">
    <source>
        <dbReference type="Proteomes" id="UP001501690"/>
    </source>
</evidence>
<dbReference type="InterPro" id="IPR043138">
    <property type="entry name" value="GGT_lsub"/>
</dbReference>
<dbReference type="InterPro" id="IPR052896">
    <property type="entry name" value="GGT-like_enzyme"/>
</dbReference>
<dbReference type="PANTHER" id="PTHR43881:SF1">
    <property type="entry name" value="GAMMA-GLUTAMYLTRANSPEPTIDASE (AFU_ORTHOLOGUE AFUA_4G13580)"/>
    <property type="match status" value="1"/>
</dbReference>
<accession>A0ABN2HHH9</accession>
<reference evidence="2 3" key="1">
    <citation type="journal article" date="2019" name="Int. J. Syst. Evol. Microbiol.">
        <title>The Global Catalogue of Microorganisms (GCM) 10K type strain sequencing project: providing services to taxonomists for standard genome sequencing and annotation.</title>
        <authorList>
            <consortium name="The Broad Institute Genomics Platform"/>
            <consortium name="The Broad Institute Genome Sequencing Center for Infectious Disease"/>
            <person name="Wu L."/>
            <person name="Ma J."/>
        </authorList>
    </citation>
    <scope>NUCLEOTIDE SEQUENCE [LARGE SCALE GENOMIC DNA]</scope>
    <source>
        <strain evidence="2 3">JCM 15577</strain>
    </source>
</reference>
<dbReference type="Pfam" id="PF01019">
    <property type="entry name" value="G_glu_transpept"/>
    <property type="match status" value="1"/>
</dbReference>
<sequence>MTETPAIWPAPNPTLYGTTHSVSSGHYLASAAAFSILEAGGNAVDAGCCAGMALAVLHADEVNFAGVAPIMIRTADGETVSIDGLGVWPRRIPADLFMTDHGGTIPTGILRTVTPAAPDAWITALRDYGTMTFAQVAGAAMRLARDGFAVFPLLADGIAKRQSGYRRWDANEAIYLPGGRPPEVGERFVQTDLARTIELMIEAEAACPGDRREGLEAARRSFYEGETARRIVEYHEQNGGYLGADDLSEFRSRYEPVVAARWRDFTIYTCGAWCQGPLLAQALLIVEQCGIDGMEHNSPEYVHLVIEALKAVFADREHHYGDPAFVDVPLDRLLGADHIAARAAAIDPAHAFDGLPPALFGDSQILPDAISAEEVRHIGEGGTSYVCVVDRWGNAFSATPSDGASTAPVIPGTGVVPSLRGLQSRPDPAHPSGVAPGKRPRLTPNPAIAVRDDGSVMPFGCPGGDMQVQAMLQVFLNMFHFGMDIQEAVNAPRFSTWSFPNSFAPFDYLAAHVFLEDRFDESLYVELEKRGHNVRRWPAYTRDAAAVEAIFRNTATGFLESAADPRQPAQAVVA</sequence>